<protein>
    <submittedName>
        <fullName evidence="1">Uncharacterized protein</fullName>
    </submittedName>
</protein>
<organism evidence="1">
    <name type="scientific">Rhizophora mucronata</name>
    <name type="common">Asiatic mangrove</name>
    <dbReference type="NCBI Taxonomy" id="61149"/>
    <lineage>
        <taxon>Eukaryota</taxon>
        <taxon>Viridiplantae</taxon>
        <taxon>Streptophyta</taxon>
        <taxon>Embryophyta</taxon>
        <taxon>Tracheophyta</taxon>
        <taxon>Spermatophyta</taxon>
        <taxon>Magnoliopsida</taxon>
        <taxon>eudicotyledons</taxon>
        <taxon>Gunneridae</taxon>
        <taxon>Pentapetalae</taxon>
        <taxon>rosids</taxon>
        <taxon>fabids</taxon>
        <taxon>Malpighiales</taxon>
        <taxon>Rhizophoraceae</taxon>
        <taxon>Rhizophora</taxon>
    </lineage>
</organism>
<evidence type="ECO:0000313" key="1">
    <source>
        <dbReference type="EMBL" id="MBX01480.1"/>
    </source>
</evidence>
<accession>A0A2P2K6W1</accession>
<sequence>MPFPFCAIKLGNIEQDNFNSFGSIEQDNFNSFAE</sequence>
<name>A0A2P2K6W1_RHIMU</name>
<dbReference type="EMBL" id="GGEC01020996">
    <property type="protein sequence ID" value="MBX01480.1"/>
    <property type="molecule type" value="Transcribed_RNA"/>
</dbReference>
<reference evidence="1" key="1">
    <citation type="submission" date="2018-02" db="EMBL/GenBank/DDBJ databases">
        <title>Rhizophora mucronata_Transcriptome.</title>
        <authorList>
            <person name="Meera S.P."/>
            <person name="Sreeshan A."/>
            <person name="Augustine A."/>
        </authorList>
    </citation>
    <scope>NUCLEOTIDE SEQUENCE</scope>
    <source>
        <tissue evidence="1">Leaf</tissue>
    </source>
</reference>
<proteinExistence type="predicted"/>
<dbReference type="AlphaFoldDB" id="A0A2P2K6W1"/>